<evidence type="ECO:0000256" key="4">
    <source>
        <dbReference type="ARBA" id="ARBA00022679"/>
    </source>
</evidence>
<proteinExistence type="predicted"/>
<dbReference type="CDD" id="cd00156">
    <property type="entry name" value="REC"/>
    <property type="match status" value="1"/>
</dbReference>
<dbReference type="Proteomes" id="UP000295781">
    <property type="component" value="Chromosome"/>
</dbReference>
<dbReference type="SUPFAM" id="SSF55781">
    <property type="entry name" value="GAF domain-like"/>
    <property type="match status" value="1"/>
</dbReference>
<evidence type="ECO:0000256" key="5">
    <source>
        <dbReference type="ARBA" id="ARBA00022777"/>
    </source>
</evidence>
<evidence type="ECO:0000256" key="2">
    <source>
        <dbReference type="ARBA" id="ARBA00012438"/>
    </source>
</evidence>
<dbReference type="InterPro" id="IPR036097">
    <property type="entry name" value="HisK_dim/P_sf"/>
</dbReference>
<feature type="coiled-coil region" evidence="8">
    <location>
        <begin position="270"/>
        <end position="335"/>
    </location>
</feature>
<feature type="compositionally biased region" description="Polar residues" evidence="9">
    <location>
        <begin position="608"/>
        <end position="619"/>
    </location>
</feature>
<dbReference type="InterPro" id="IPR036890">
    <property type="entry name" value="HATPase_C_sf"/>
</dbReference>
<dbReference type="PROSITE" id="PS50109">
    <property type="entry name" value="HIS_KIN"/>
    <property type="match status" value="1"/>
</dbReference>
<evidence type="ECO:0000259" key="12">
    <source>
        <dbReference type="PROSITE" id="PS50110"/>
    </source>
</evidence>
<dbReference type="InterPro" id="IPR003594">
    <property type="entry name" value="HATPase_dom"/>
</dbReference>
<name>A0A4P2Q0S2_SORCE</name>
<dbReference type="EMBL" id="CP012670">
    <property type="protein sequence ID" value="AUX22518.1"/>
    <property type="molecule type" value="Genomic_DNA"/>
</dbReference>
<dbReference type="SUPFAM" id="SSF52172">
    <property type="entry name" value="CheY-like"/>
    <property type="match status" value="3"/>
</dbReference>
<dbReference type="SMART" id="SM00448">
    <property type="entry name" value="REC"/>
    <property type="match status" value="3"/>
</dbReference>
<reference evidence="13 14" key="1">
    <citation type="submission" date="2015-09" db="EMBL/GenBank/DDBJ databases">
        <title>Sorangium comparison.</title>
        <authorList>
            <person name="Zaburannyi N."/>
            <person name="Bunk B."/>
            <person name="Overmann J."/>
            <person name="Mueller R."/>
        </authorList>
    </citation>
    <scope>NUCLEOTIDE SEQUENCE [LARGE SCALE GENOMIC DNA]</scope>
    <source>
        <strain evidence="13 14">So ceGT47</strain>
    </source>
</reference>
<feature type="domain" description="Histidine kinase" evidence="11">
    <location>
        <begin position="370"/>
        <end position="590"/>
    </location>
</feature>
<dbReference type="SUPFAM" id="SSF55874">
    <property type="entry name" value="ATPase domain of HSP90 chaperone/DNA topoisomerase II/histidine kinase"/>
    <property type="match status" value="1"/>
</dbReference>
<keyword evidence="4 13" id="KW-0808">Transferase</keyword>
<dbReference type="EC" id="2.7.13.3" evidence="2"/>
<dbReference type="GO" id="GO:0000155">
    <property type="term" value="F:phosphorelay sensor kinase activity"/>
    <property type="evidence" value="ECO:0007669"/>
    <property type="project" value="InterPro"/>
</dbReference>
<dbReference type="Gene3D" id="3.40.50.2300">
    <property type="match status" value="3"/>
</dbReference>
<feature type="domain" description="Response regulatory" evidence="12">
    <location>
        <begin position="936"/>
        <end position="1053"/>
    </location>
</feature>
<dbReference type="Pfam" id="PF02518">
    <property type="entry name" value="HATPase_c"/>
    <property type="match status" value="1"/>
</dbReference>
<dbReference type="Pfam" id="PF00072">
    <property type="entry name" value="Response_reg"/>
    <property type="match status" value="3"/>
</dbReference>
<evidence type="ECO:0000256" key="1">
    <source>
        <dbReference type="ARBA" id="ARBA00000085"/>
    </source>
</evidence>
<dbReference type="PANTHER" id="PTHR45339">
    <property type="entry name" value="HYBRID SIGNAL TRANSDUCTION HISTIDINE KINASE J"/>
    <property type="match status" value="1"/>
</dbReference>
<keyword evidence="10" id="KW-0812">Transmembrane</keyword>
<keyword evidence="5 13" id="KW-0418">Kinase</keyword>
<dbReference type="SMART" id="SM00387">
    <property type="entry name" value="HATPase_c"/>
    <property type="match status" value="1"/>
</dbReference>
<dbReference type="Gene3D" id="3.30.565.10">
    <property type="entry name" value="Histidine kinase-like ATPase, C-terminal domain"/>
    <property type="match status" value="1"/>
</dbReference>
<dbReference type="CDD" id="cd00082">
    <property type="entry name" value="HisKA"/>
    <property type="match status" value="1"/>
</dbReference>
<organism evidence="13 14">
    <name type="scientific">Sorangium cellulosum</name>
    <name type="common">Polyangium cellulosum</name>
    <dbReference type="NCBI Taxonomy" id="56"/>
    <lineage>
        <taxon>Bacteria</taxon>
        <taxon>Pseudomonadati</taxon>
        <taxon>Myxococcota</taxon>
        <taxon>Polyangia</taxon>
        <taxon>Polyangiales</taxon>
        <taxon>Polyangiaceae</taxon>
        <taxon>Sorangium</taxon>
    </lineage>
</organism>
<dbReference type="PRINTS" id="PR00344">
    <property type="entry name" value="BCTRLSENSOR"/>
</dbReference>
<evidence type="ECO:0000256" key="6">
    <source>
        <dbReference type="ARBA" id="ARBA00023012"/>
    </source>
</evidence>
<feature type="transmembrane region" description="Helical" evidence="10">
    <location>
        <begin position="6"/>
        <end position="25"/>
    </location>
</feature>
<dbReference type="Gene3D" id="1.10.287.130">
    <property type="match status" value="1"/>
</dbReference>
<sequence>MDGPAWPVATVIAALLGLVFVADLVTPLGIASWVLYLVPFGLCLYAGRPGAPLATAGAASALLAAGMLVSMPGHVGHAVAQVNRVLGFVAVWSTAFFVRRSILAQLALRREDWLQQGRALLSERVQGDLSVSEIGERALGFLAEYLDARAGALYAEQAGGSLRRVAAWALGPDELDRQHVVRRGEGLLGQAARDRRALVLRDLPEHHMNVVSALGASRPRHAVIAPSTADGEVVAATELGFLRPVHGVDLELLERVAEPLGVALRSATYRATLERLLAQTQEQAEELKVQQEKLRASNEELEQQAAAMREAQARLESQQAELEQTNVQLEEHALALGKQREELLAAQRAMLESVEALGRANQYKSEFLANMSHELRTPLNSALILARLLADNKEGNLSPEQVRFAATIHAAGSDLLELINDILDLSKIEAGRVDVRPEPAALLGITGALEQAFSPVARDRELSFRVEVAPGAPGALYTDVQRLQQILKNLLANAFKFTERGGVVLEVAPERGGRVAFAVRDTGIGIPEDQHEVIFEGFRQADGTTNRKYGGTGLGLTISRELARLLGGDIDLESAPGVGSCFRVVIPAAYEEAAQGPPPDRGAPPQEEPSQGGASQSEPWQEEPWREGSFQKAPPPGSAAPGRPRAALEAARGEIEDDRSNRTRDGRLILVVEDDPAFARILYDVAHELDFDCVITPSAEEGLSLARSLTPSAVLLDIGLPDGSGLALLEQLKRGAATRHIPVHVISVSDCTQTALELGAVGYALKPVKREELVRAIRKLEDRLTRKERRVLVVEDDAGAREGICALLQGEGVEILAVGTAAAALDELAAATFDCMILDLKLPDASGYDLLERMACGELCSFPPVIVYTGRVLDPDEERRLHRYSRSIIIKGAKSPERLLDEVTLFLHQVESSLPPERQRMLREARHRESVFEGRRVLLVEDDVRSIFALSSVFEPRGARLEVARNGREALEAMDRLKEVDLVLMDVMMPEMDGLTATRELRKRPELARLPIIALTAKAMPKDQQQCLQAGANDCMAKPIDVEKLLSLCRVWIRK</sequence>
<dbReference type="RefSeq" id="WP_207213835.1">
    <property type="nucleotide sequence ID" value="NZ_CP012670.1"/>
</dbReference>
<dbReference type="InterPro" id="IPR029016">
    <property type="entry name" value="GAF-like_dom_sf"/>
</dbReference>
<dbReference type="Pfam" id="PF00512">
    <property type="entry name" value="HisKA"/>
    <property type="match status" value="1"/>
</dbReference>
<keyword evidence="3 7" id="KW-0597">Phosphoprotein</keyword>
<accession>A0A4P2Q0S2</accession>
<keyword evidence="10" id="KW-1133">Transmembrane helix</keyword>
<dbReference type="CDD" id="cd16922">
    <property type="entry name" value="HATPase_EvgS-ArcB-TorS-like"/>
    <property type="match status" value="1"/>
</dbReference>
<dbReference type="FunFam" id="3.30.565.10:FF:000010">
    <property type="entry name" value="Sensor histidine kinase RcsC"/>
    <property type="match status" value="1"/>
</dbReference>
<dbReference type="SMART" id="SM00065">
    <property type="entry name" value="GAF"/>
    <property type="match status" value="1"/>
</dbReference>
<dbReference type="PROSITE" id="PS50110">
    <property type="entry name" value="RESPONSE_REGULATORY"/>
    <property type="match status" value="3"/>
</dbReference>
<feature type="domain" description="Response regulatory" evidence="12">
    <location>
        <begin position="668"/>
        <end position="781"/>
    </location>
</feature>
<evidence type="ECO:0000256" key="9">
    <source>
        <dbReference type="SAM" id="MobiDB-lite"/>
    </source>
</evidence>
<dbReference type="SUPFAM" id="SSF47384">
    <property type="entry name" value="Homodimeric domain of signal transducing histidine kinase"/>
    <property type="match status" value="1"/>
</dbReference>
<keyword evidence="6" id="KW-0902">Two-component regulatory system</keyword>
<evidence type="ECO:0000256" key="10">
    <source>
        <dbReference type="SAM" id="Phobius"/>
    </source>
</evidence>
<feature type="modified residue" description="4-aspartylphosphate" evidence="7">
    <location>
        <position position="986"/>
    </location>
</feature>
<dbReference type="CDD" id="cd17546">
    <property type="entry name" value="REC_hyHK_CKI1_RcsC-like"/>
    <property type="match status" value="1"/>
</dbReference>
<dbReference type="AlphaFoldDB" id="A0A4P2Q0S2"/>
<feature type="transmembrane region" description="Helical" evidence="10">
    <location>
        <begin position="53"/>
        <end position="73"/>
    </location>
</feature>
<evidence type="ECO:0000313" key="14">
    <source>
        <dbReference type="Proteomes" id="UP000295781"/>
    </source>
</evidence>
<feature type="region of interest" description="Disordered" evidence="9">
    <location>
        <begin position="593"/>
        <end position="659"/>
    </location>
</feature>
<dbReference type="Gene3D" id="3.30.450.40">
    <property type="match status" value="1"/>
</dbReference>
<feature type="modified residue" description="4-aspartylphosphate" evidence="7">
    <location>
        <position position="839"/>
    </location>
</feature>
<dbReference type="InterPro" id="IPR003661">
    <property type="entry name" value="HisK_dim/P_dom"/>
</dbReference>
<evidence type="ECO:0000259" key="11">
    <source>
        <dbReference type="PROSITE" id="PS50109"/>
    </source>
</evidence>
<feature type="transmembrane region" description="Helical" evidence="10">
    <location>
        <begin position="85"/>
        <end position="108"/>
    </location>
</feature>
<gene>
    <name evidence="13" type="primary">cpxA</name>
    <name evidence="13" type="ORF">SOCEGT47_030210</name>
</gene>
<feature type="modified residue" description="4-aspartylphosphate" evidence="7">
    <location>
        <position position="717"/>
    </location>
</feature>
<feature type="domain" description="Response regulatory" evidence="12">
    <location>
        <begin position="790"/>
        <end position="906"/>
    </location>
</feature>
<keyword evidence="10" id="KW-0472">Membrane</keyword>
<dbReference type="InterPro" id="IPR004358">
    <property type="entry name" value="Sig_transdc_His_kin-like_C"/>
</dbReference>
<dbReference type="Pfam" id="PF13185">
    <property type="entry name" value="GAF_2"/>
    <property type="match status" value="1"/>
</dbReference>
<dbReference type="InterPro" id="IPR001789">
    <property type="entry name" value="Sig_transdc_resp-reg_receiver"/>
</dbReference>
<comment type="catalytic activity">
    <reaction evidence="1">
        <text>ATP + protein L-histidine = ADP + protein N-phospho-L-histidine.</text>
        <dbReference type="EC" id="2.7.13.3"/>
    </reaction>
</comment>
<evidence type="ECO:0000256" key="7">
    <source>
        <dbReference type="PROSITE-ProRule" id="PRU00169"/>
    </source>
</evidence>
<evidence type="ECO:0000313" key="13">
    <source>
        <dbReference type="EMBL" id="AUX22518.1"/>
    </source>
</evidence>
<feature type="coiled-coil region" evidence="8">
    <location>
        <begin position="770"/>
        <end position="797"/>
    </location>
</feature>
<keyword evidence="8" id="KW-0175">Coiled coil</keyword>
<protein>
    <recommendedName>
        <fullName evidence="2">histidine kinase</fullName>
        <ecNumber evidence="2">2.7.13.3</ecNumber>
    </recommendedName>
</protein>
<dbReference type="InterPro" id="IPR003018">
    <property type="entry name" value="GAF"/>
</dbReference>
<dbReference type="SMART" id="SM00388">
    <property type="entry name" value="HisKA"/>
    <property type="match status" value="1"/>
</dbReference>
<dbReference type="InterPro" id="IPR011006">
    <property type="entry name" value="CheY-like_superfamily"/>
</dbReference>
<dbReference type="PANTHER" id="PTHR45339:SF1">
    <property type="entry name" value="HYBRID SIGNAL TRANSDUCTION HISTIDINE KINASE J"/>
    <property type="match status" value="1"/>
</dbReference>
<evidence type="ECO:0000256" key="3">
    <source>
        <dbReference type="ARBA" id="ARBA00022553"/>
    </source>
</evidence>
<evidence type="ECO:0000256" key="8">
    <source>
        <dbReference type="SAM" id="Coils"/>
    </source>
</evidence>
<dbReference type="InterPro" id="IPR005467">
    <property type="entry name" value="His_kinase_dom"/>
</dbReference>